<evidence type="ECO:0000256" key="3">
    <source>
        <dbReference type="ARBA" id="ARBA00022960"/>
    </source>
</evidence>
<organism evidence="8 9">
    <name type="scientific">Desulfoluna spongiiphila</name>
    <dbReference type="NCBI Taxonomy" id="419481"/>
    <lineage>
        <taxon>Bacteria</taxon>
        <taxon>Pseudomonadati</taxon>
        <taxon>Thermodesulfobacteriota</taxon>
        <taxon>Desulfobacteria</taxon>
        <taxon>Desulfobacterales</taxon>
        <taxon>Desulfolunaceae</taxon>
        <taxon>Desulfoluna</taxon>
    </lineage>
</organism>
<comment type="similarity">
    <text evidence="1 5">Belongs to the MreC family.</text>
</comment>
<dbReference type="RefSeq" id="WP_092214289.1">
    <property type="nucleotide sequence ID" value="NZ_LR701292.1"/>
</dbReference>
<dbReference type="InterPro" id="IPR042175">
    <property type="entry name" value="Cell/Rod_MreC_2"/>
</dbReference>
<proteinExistence type="inferred from homology"/>
<evidence type="ECO:0000313" key="9">
    <source>
        <dbReference type="Proteomes" id="UP000198870"/>
    </source>
</evidence>
<protein>
    <recommendedName>
        <fullName evidence="2 5">Cell shape-determining protein MreC</fullName>
    </recommendedName>
    <alternativeName>
        <fullName evidence="4 5">Cell shape protein MreC</fullName>
    </alternativeName>
</protein>
<dbReference type="OrthoDB" id="9808025at2"/>
<gene>
    <name evidence="8" type="ORF">SAMN05216233_12218</name>
</gene>
<evidence type="ECO:0000313" key="8">
    <source>
        <dbReference type="EMBL" id="SCY79571.1"/>
    </source>
</evidence>
<dbReference type="InterPro" id="IPR055342">
    <property type="entry name" value="MreC_beta-barrel_core"/>
</dbReference>
<sequence>MFSRRMVLVVAVLVLLLLNIAALTVSSSRPDSAGGAAPIALHLTAPFQKGLTATLGWIRSIWHGYFNLVSTAEENKELRREVAQLREQLNGYNELKLLNGRMRGLLSFKEAKARNMVAAMVTGKDASLWYRTLIIDKGTENGVAKGQPVVVPDGIVGQVIEASHRYAKVLLVTDRNSSVDVLVQDTRVRGVLKGGGAGECRFAYANRNDTIKPGQRIVSSGLDGVFPKGFFLGTVSEVRKGVSGIFQDVAVAPSVTFETLEEVLVIMSPEAGN</sequence>
<dbReference type="PANTHER" id="PTHR34138:SF1">
    <property type="entry name" value="CELL SHAPE-DETERMINING PROTEIN MREC"/>
    <property type="match status" value="1"/>
</dbReference>
<name>A0A1G5IV36_9BACT</name>
<evidence type="ECO:0000256" key="1">
    <source>
        <dbReference type="ARBA" id="ARBA00009369"/>
    </source>
</evidence>
<dbReference type="NCBIfam" id="TIGR00219">
    <property type="entry name" value="mreC"/>
    <property type="match status" value="1"/>
</dbReference>
<keyword evidence="3 5" id="KW-0133">Cell shape</keyword>
<comment type="function">
    <text evidence="5">Involved in formation and maintenance of cell shape.</text>
</comment>
<feature type="domain" description="Rod shape-determining protein MreC beta-barrel core" evidence="7">
    <location>
        <begin position="121"/>
        <end position="266"/>
    </location>
</feature>
<evidence type="ECO:0000259" key="7">
    <source>
        <dbReference type="Pfam" id="PF04085"/>
    </source>
</evidence>
<keyword evidence="6" id="KW-0175">Coiled coil</keyword>
<dbReference type="PANTHER" id="PTHR34138">
    <property type="entry name" value="CELL SHAPE-DETERMINING PROTEIN MREC"/>
    <property type="match status" value="1"/>
</dbReference>
<evidence type="ECO:0000256" key="4">
    <source>
        <dbReference type="ARBA" id="ARBA00032089"/>
    </source>
</evidence>
<evidence type="ECO:0000256" key="6">
    <source>
        <dbReference type="SAM" id="Coils"/>
    </source>
</evidence>
<feature type="coiled-coil region" evidence="6">
    <location>
        <begin position="68"/>
        <end position="95"/>
    </location>
</feature>
<dbReference type="GO" id="GO:0008360">
    <property type="term" value="P:regulation of cell shape"/>
    <property type="evidence" value="ECO:0007669"/>
    <property type="project" value="UniProtKB-KW"/>
</dbReference>
<dbReference type="STRING" id="419481.SAMN05216233_12218"/>
<evidence type="ECO:0000256" key="5">
    <source>
        <dbReference type="PIRNR" id="PIRNR038471"/>
    </source>
</evidence>
<reference evidence="8 9" key="1">
    <citation type="submission" date="2016-10" db="EMBL/GenBank/DDBJ databases">
        <authorList>
            <person name="de Groot N.N."/>
        </authorList>
    </citation>
    <scope>NUCLEOTIDE SEQUENCE [LARGE SCALE GENOMIC DNA]</scope>
    <source>
        <strain evidence="8 9">AA1</strain>
    </source>
</reference>
<dbReference type="InterPro" id="IPR007221">
    <property type="entry name" value="MreC"/>
</dbReference>
<dbReference type="InterPro" id="IPR042177">
    <property type="entry name" value="Cell/Rod_1"/>
</dbReference>
<dbReference type="Gene3D" id="2.40.10.340">
    <property type="entry name" value="Rod shape-determining protein MreC, domain 1"/>
    <property type="match status" value="1"/>
</dbReference>
<dbReference type="GO" id="GO:0005886">
    <property type="term" value="C:plasma membrane"/>
    <property type="evidence" value="ECO:0007669"/>
    <property type="project" value="TreeGrafter"/>
</dbReference>
<keyword evidence="9" id="KW-1185">Reference proteome</keyword>
<dbReference type="Pfam" id="PF04085">
    <property type="entry name" value="MreC"/>
    <property type="match status" value="1"/>
</dbReference>
<accession>A0A1G5IV36</accession>
<dbReference type="Gene3D" id="2.40.10.350">
    <property type="entry name" value="Rod shape-determining protein MreC, domain 2"/>
    <property type="match status" value="1"/>
</dbReference>
<dbReference type="EMBL" id="FMUX01000022">
    <property type="protein sequence ID" value="SCY79571.1"/>
    <property type="molecule type" value="Genomic_DNA"/>
</dbReference>
<evidence type="ECO:0000256" key="2">
    <source>
        <dbReference type="ARBA" id="ARBA00013855"/>
    </source>
</evidence>
<dbReference type="Proteomes" id="UP000198870">
    <property type="component" value="Unassembled WGS sequence"/>
</dbReference>
<dbReference type="AlphaFoldDB" id="A0A1G5IV36"/>
<dbReference type="PIRSF" id="PIRSF038471">
    <property type="entry name" value="MreC"/>
    <property type="match status" value="1"/>
</dbReference>